<keyword evidence="4" id="KW-1185">Reference proteome</keyword>
<accession>A0A915CNT4</accession>
<dbReference type="PROSITE" id="PS00107">
    <property type="entry name" value="PROTEIN_KINASE_ATP"/>
    <property type="match status" value="1"/>
</dbReference>
<dbReference type="InterPro" id="IPR017441">
    <property type="entry name" value="Protein_kinase_ATP_BS"/>
</dbReference>
<evidence type="ECO:0000256" key="2">
    <source>
        <dbReference type="SAM" id="MobiDB-lite"/>
    </source>
</evidence>
<proteinExistence type="predicted"/>
<protein>
    <submittedName>
        <fullName evidence="5">Protein kinase domain-containing protein</fullName>
    </submittedName>
</protein>
<reference evidence="5" key="1">
    <citation type="submission" date="2022-11" db="UniProtKB">
        <authorList>
            <consortium name="WormBaseParasite"/>
        </authorList>
    </citation>
    <scope>IDENTIFICATION</scope>
</reference>
<name>A0A915CNT4_9BILA</name>
<feature type="domain" description="Protein kinase" evidence="3">
    <location>
        <begin position="115"/>
        <end position="156"/>
    </location>
</feature>
<dbReference type="PROSITE" id="PS50011">
    <property type="entry name" value="PROTEIN_KINASE_DOM"/>
    <property type="match status" value="1"/>
</dbReference>
<dbReference type="InterPro" id="IPR000719">
    <property type="entry name" value="Prot_kinase_dom"/>
</dbReference>
<dbReference type="InterPro" id="IPR011009">
    <property type="entry name" value="Kinase-like_dom_sf"/>
</dbReference>
<keyword evidence="1" id="KW-0067">ATP-binding</keyword>
<feature type="binding site" evidence="1">
    <location>
        <position position="144"/>
    </location>
    <ligand>
        <name>ATP</name>
        <dbReference type="ChEBI" id="CHEBI:30616"/>
    </ligand>
</feature>
<dbReference type="AlphaFoldDB" id="A0A915CNT4"/>
<evidence type="ECO:0000259" key="3">
    <source>
        <dbReference type="PROSITE" id="PS50011"/>
    </source>
</evidence>
<evidence type="ECO:0000256" key="1">
    <source>
        <dbReference type="PROSITE-ProRule" id="PRU10141"/>
    </source>
</evidence>
<dbReference type="Gene3D" id="3.30.200.20">
    <property type="entry name" value="Phosphorylase Kinase, domain 1"/>
    <property type="match status" value="1"/>
</dbReference>
<dbReference type="SUPFAM" id="SSF56112">
    <property type="entry name" value="Protein kinase-like (PK-like)"/>
    <property type="match status" value="1"/>
</dbReference>
<sequence>MPEPKPPLLKIPSASLLASAATSDIQGLKSRPPLTPDVLHHHANLIAKASLPLVASTPNIPASLPAAAAATESDSSDTTPTSTVADDPSSHISFQSLLKEKGLRTTITNRTPRDFFFIKVLGEGSFSTVYFAKEVDTGDDYAIKVLQKVRFEERKK</sequence>
<organism evidence="4 5">
    <name type="scientific">Ditylenchus dipsaci</name>
    <dbReference type="NCBI Taxonomy" id="166011"/>
    <lineage>
        <taxon>Eukaryota</taxon>
        <taxon>Metazoa</taxon>
        <taxon>Ecdysozoa</taxon>
        <taxon>Nematoda</taxon>
        <taxon>Chromadorea</taxon>
        <taxon>Rhabditida</taxon>
        <taxon>Tylenchina</taxon>
        <taxon>Tylenchomorpha</taxon>
        <taxon>Sphaerularioidea</taxon>
        <taxon>Anguinidae</taxon>
        <taxon>Anguininae</taxon>
        <taxon>Ditylenchus</taxon>
    </lineage>
</organism>
<feature type="region of interest" description="Disordered" evidence="2">
    <location>
        <begin position="64"/>
        <end position="89"/>
    </location>
</feature>
<keyword evidence="1" id="KW-0547">Nucleotide-binding</keyword>
<evidence type="ECO:0000313" key="5">
    <source>
        <dbReference type="WBParaSite" id="jg1095"/>
    </source>
</evidence>
<dbReference type="GO" id="GO:0004672">
    <property type="term" value="F:protein kinase activity"/>
    <property type="evidence" value="ECO:0007669"/>
    <property type="project" value="InterPro"/>
</dbReference>
<dbReference type="WBParaSite" id="jg1095">
    <property type="protein sequence ID" value="jg1095"/>
    <property type="gene ID" value="jg1095"/>
</dbReference>
<dbReference type="Proteomes" id="UP000887574">
    <property type="component" value="Unplaced"/>
</dbReference>
<dbReference type="GO" id="GO:0005524">
    <property type="term" value="F:ATP binding"/>
    <property type="evidence" value="ECO:0007669"/>
    <property type="project" value="UniProtKB-UniRule"/>
</dbReference>
<evidence type="ECO:0000313" key="4">
    <source>
        <dbReference type="Proteomes" id="UP000887574"/>
    </source>
</evidence>
<feature type="compositionally biased region" description="Low complexity" evidence="2">
    <location>
        <begin position="64"/>
        <end position="87"/>
    </location>
</feature>